<feature type="signal peptide" evidence="2">
    <location>
        <begin position="1"/>
        <end position="25"/>
    </location>
</feature>
<dbReference type="Proteomes" id="UP000308891">
    <property type="component" value="Unassembled WGS sequence"/>
</dbReference>
<dbReference type="Gene3D" id="1.10.530.10">
    <property type="match status" value="1"/>
</dbReference>
<keyword evidence="4" id="KW-0966">Cell projection</keyword>
<comment type="caution">
    <text evidence="4">The sequence shown here is derived from an EMBL/GenBank/DDBJ whole genome shotgun (WGS) entry which is preliminary data.</text>
</comment>
<dbReference type="PANTHER" id="PTHR33308">
    <property type="entry name" value="PEPTIDOGLYCAN HYDROLASE FLGJ"/>
    <property type="match status" value="1"/>
</dbReference>
<keyword evidence="5" id="KW-1185">Reference proteome</keyword>
<dbReference type="GO" id="GO:0004040">
    <property type="term" value="F:amidase activity"/>
    <property type="evidence" value="ECO:0007669"/>
    <property type="project" value="InterPro"/>
</dbReference>
<dbReference type="RefSeq" id="WP_136551752.1">
    <property type="nucleotide sequence ID" value="NZ_STGJ01000003.1"/>
</dbReference>
<dbReference type="Pfam" id="PF01832">
    <property type="entry name" value="Glucosaminidase"/>
    <property type="match status" value="1"/>
</dbReference>
<dbReference type="PANTHER" id="PTHR33308:SF9">
    <property type="entry name" value="PEPTIDOGLYCAN HYDROLASE FLGJ"/>
    <property type="match status" value="1"/>
</dbReference>
<keyword evidence="4" id="KW-0282">Flagellum</keyword>
<dbReference type="EMBL" id="STGJ01000003">
    <property type="protein sequence ID" value="TIC85303.1"/>
    <property type="molecule type" value="Genomic_DNA"/>
</dbReference>
<dbReference type="InterPro" id="IPR002901">
    <property type="entry name" value="MGlyc_endo_b_GlcNAc-like_dom"/>
</dbReference>
<sequence>MRQRFFLPFCLISLLAACGSQTSLPSDQAASSGQLKATASEALAEAAPAKPAVFDFSADPIGAFTERMLPHAAEAAEHLGVDPELIIAHAGLESGWGKKPILLPDGRNSHNLFSVKAYSNWDGDTVKVRTTEYEGGRRVKKVETFRAYTSYEEAFADYARLLKQNGRYSKALGQGDNAQGFARGLQKGGYATDPRYVSKFANVARKVARASDKLSA</sequence>
<gene>
    <name evidence="4" type="primary">flgJ</name>
    <name evidence="4" type="ORF">E5K04_04790</name>
</gene>
<dbReference type="InterPro" id="IPR051056">
    <property type="entry name" value="Glycosyl_Hydrolase_73"/>
</dbReference>
<dbReference type="OrthoDB" id="289937at2"/>
<evidence type="ECO:0000256" key="2">
    <source>
        <dbReference type="SAM" id="SignalP"/>
    </source>
</evidence>
<evidence type="ECO:0000313" key="5">
    <source>
        <dbReference type="Proteomes" id="UP000308891"/>
    </source>
</evidence>
<dbReference type="GO" id="GO:0044780">
    <property type="term" value="P:bacterial-type flagellum assembly"/>
    <property type="evidence" value="ECO:0007669"/>
    <property type="project" value="InterPro"/>
</dbReference>
<dbReference type="InterPro" id="IPR013377">
    <property type="entry name" value="FlgJ"/>
</dbReference>
<protein>
    <submittedName>
        <fullName evidence="4">Flagellar assembly peptidoglycan hydrolase FlgJ</fullName>
    </submittedName>
</protein>
<keyword evidence="2" id="KW-0732">Signal</keyword>
<name>A0A4V4N8Q1_9NEIS</name>
<evidence type="ECO:0000313" key="4">
    <source>
        <dbReference type="EMBL" id="TIC85303.1"/>
    </source>
</evidence>
<dbReference type="NCBIfam" id="TIGR02541">
    <property type="entry name" value="flagell_FlgJ"/>
    <property type="match status" value="1"/>
</dbReference>
<accession>A0A4V4N8Q1</accession>
<dbReference type="Gene3D" id="2.10.70.40">
    <property type="entry name" value="peptidoglycan hydrolase"/>
    <property type="match status" value="1"/>
</dbReference>
<dbReference type="GO" id="GO:0016798">
    <property type="term" value="F:hydrolase activity, acting on glycosyl bonds"/>
    <property type="evidence" value="ECO:0007669"/>
    <property type="project" value="InterPro"/>
</dbReference>
<dbReference type="PROSITE" id="PS51257">
    <property type="entry name" value="PROKAR_LIPOPROTEIN"/>
    <property type="match status" value="1"/>
</dbReference>
<evidence type="ECO:0000256" key="1">
    <source>
        <dbReference type="ARBA" id="ARBA00022801"/>
    </source>
</evidence>
<organism evidence="4 5">
    <name type="scientific">Crenobacter intestini</name>
    <dbReference type="NCBI Taxonomy" id="2563443"/>
    <lineage>
        <taxon>Bacteria</taxon>
        <taxon>Pseudomonadati</taxon>
        <taxon>Pseudomonadota</taxon>
        <taxon>Betaproteobacteria</taxon>
        <taxon>Neisseriales</taxon>
        <taxon>Neisseriaceae</taxon>
        <taxon>Crenobacter</taxon>
    </lineage>
</organism>
<keyword evidence="1 4" id="KW-0378">Hydrolase</keyword>
<feature type="chain" id="PRO_5020991516" evidence="2">
    <location>
        <begin position="26"/>
        <end position="216"/>
    </location>
</feature>
<proteinExistence type="predicted"/>
<evidence type="ECO:0000259" key="3">
    <source>
        <dbReference type="SMART" id="SM00047"/>
    </source>
</evidence>
<dbReference type="SMART" id="SM00047">
    <property type="entry name" value="LYZ2"/>
    <property type="match status" value="1"/>
</dbReference>
<reference evidence="4 5" key="1">
    <citation type="submission" date="2019-04" db="EMBL/GenBank/DDBJ databases">
        <title>Crenobacter sp. nov.</title>
        <authorList>
            <person name="Shi S."/>
        </authorList>
    </citation>
    <scope>NUCLEOTIDE SEQUENCE [LARGE SCALE GENOMIC DNA]</scope>
    <source>
        <strain evidence="4 5">GY 70310</strain>
    </source>
</reference>
<dbReference type="GO" id="GO:0071973">
    <property type="term" value="P:bacterial-type flagellum-dependent cell motility"/>
    <property type="evidence" value="ECO:0007669"/>
    <property type="project" value="TreeGrafter"/>
</dbReference>
<keyword evidence="4" id="KW-0969">Cilium</keyword>
<feature type="domain" description="Mannosyl-glycoprotein endo-beta-N-acetylglucosamidase-like" evidence="3">
    <location>
        <begin position="50"/>
        <end position="215"/>
    </location>
</feature>
<dbReference type="AlphaFoldDB" id="A0A4V4N8Q1"/>